<evidence type="ECO:0000259" key="23">
    <source>
        <dbReference type="SMART" id="SM01217"/>
    </source>
</evidence>
<dbReference type="SUPFAM" id="SSF52279">
    <property type="entry name" value="Beta-D-glucan exohydrolase, C-terminal domain"/>
    <property type="match status" value="1"/>
</dbReference>
<comment type="pathway">
    <text evidence="3">Glycan metabolism; cellulose degradation.</text>
</comment>
<dbReference type="InterPro" id="IPR013783">
    <property type="entry name" value="Ig-like_fold"/>
</dbReference>
<evidence type="ECO:0000256" key="10">
    <source>
        <dbReference type="ARBA" id="ARBA00023277"/>
    </source>
</evidence>
<dbReference type="EC" id="3.2.1.21" evidence="5"/>
<keyword evidence="25" id="KW-1185">Reference proteome</keyword>
<keyword evidence="9" id="KW-0325">Glycoprotein</keyword>
<comment type="catalytic activity">
    <reaction evidence="1">
        <text>Hydrolysis of terminal, non-reducing beta-D-glucosyl residues with release of beta-D-glucose.</text>
        <dbReference type="EC" id="3.2.1.21"/>
    </reaction>
</comment>
<name>A0AAD5RIE7_9PEZI</name>
<dbReference type="PRINTS" id="PR00133">
    <property type="entry name" value="GLHYDRLASE3"/>
</dbReference>
<comment type="function">
    <text evidence="13">Beta-glucosidases are one of a number of cellulolytic enzymes involved in the degradation of cellulosic biomass. Catalyzes the last step releasing glucose from the inhibitory cellobiose.</text>
</comment>
<feature type="domain" description="Fibronectin type III-like" evidence="23">
    <location>
        <begin position="711"/>
        <end position="781"/>
    </location>
</feature>
<dbReference type="SMART" id="SM01217">
    <property type="entry name" value="Fn3_like"/>
    <property type="match status" value="1"/>
</dbReference>
<evidence type="ECO:0000256" key="14">
    <source>
        <dbReference type="ARBA" id="ARBA00039579"/>
    </source>
</evidence>
<proteinExistence type="inferred from homology"/>
<dbReference type="InterPro" id="IPR001764">
    <property type="entry name" value="Glyco_hydro_3_N"/>
</dbReference>
<dbReference type="Gene3D" id="2.60.40.10">
    <property type="entry name" value="Immunoglobulins"/>
    <property type="match status" value="1"/>
</dbReference>
<dbReference type="AlphaFoldDB" id="A0AAD5RIE7"/>
<evidence type="ECO:0000256" key="18">
    <source>
        <dbReference type="ARBA" id="ARBA00070030"/>
    </source>
</evidence>
<evidence type="ECO:0000256" key="1">
    <source>
        <dbReference type="ARBA" id="ARBA00000448"/>
    </source>
</evidence>
<dbReference type="FunFam" id="3.40.50.1700:FF:000003">
    <property type="entry name" value="Probable beta-glucosidase"/>
    <property type="match status" value="1"/>
</dbReference>
<evidence type="ECO:0000256" key="19">
    <source>
        <dbReference type="ARBA" id="ARBA00078013"/>
    </source>
</evidence>
<evidence type="ECO:0000256" key="5">
    <source>
        <dbReference type="ARBA" id="ARBA00012744"/>
    </source>
</evidence>
<evidence type="ECO:0000256" key="9">
    <source>
        <dbReference type="ARBA" id="ARBA00023180"/>
    </source>
</evidence>
<evidence type="ECO:0000256" key="13">
    <source>
        <dbReference type="ARBA" id="ARBA00024983"/>
    </source>
</evidence>
<evidence type="ECO:0000256" key="3">
    <source>
        <dbReference type="ARBA" id="ARBA00004987"/>
    </source>
</evidence>
<dbReference type="Pfam" id="PF14310">
    <property type="entry name" value="Fn3-like"/>
    <property type="match status" value="1"/>
</dbReference>
<feature type="signal peptide" evidence="22">
    <location>
        <begin position="1"/>
        <end position="20"/>
    </location>
</feature>
<dbReference type="InterPro" id="IPR036881">
    <property type="entry name" value="Glyco_hydro_3_C_sf"/>
</dbReference>
<comment type="similarity">
    <text evidence="4">Belongs to the glycosyl hydrolase 3 family.</text>
</comment>
<evidence type="ECO:0000256" key="4">
    <source>
        <dbReference type="ARBA" id="ARBA00005336"/>
    </source>
</evidence>
<keyword evidence="10" id="KW-0119">Carbohydrate metabolism</keyword>
<dbReference type="Gene3D" id="3.20.20.300">
    <property type="entry name" value="Glycoside hydrolase, family 3, N-terminal domain"/>
    <property type="match status" value="1"/>
</dbReference>
<comment type="caution">
    <text evidence="24">The sequence shown here is derived from an EMBL/GenBank/DDBJ whole genome shotgun (WGS) entry which is preliminary data.</text>
</comment>
<evidence type="ECO:0000256" key="7">
    <source>
        <dbReference type="ARBA" id="ARBA00022729"/>
    </source>
</evidence>
<dbReference type="GO" id="GO:0008422">
    <property type="term" value="F:beta-glucosidase activity"/>
    <property type="evidence" value="ECO:0007669"/>
    <property type="project" value="UniProtKB-EC"/>
</dbReference>
<keyword evidence="8" id="KW-0378">Hydrolase</keyword>
<dbReference type="SUPFAM" id="SSF51445">
    <property type="entry name" value="(Trans)glycosidases"/>
    <property type="match status" value="1"/>
</dbReference>
<evidence type="ECO:0000313" key="24">
    <source>
        <dbReference type="EMBL" id="KAJ2894000.1"/>
    </source>
</evidence>
<accession>A0AAD5RIE7</accession>
<dbReference type="InterPro" id="IPR036962">
    <property type="entry name" value="Glyco_hydro_3_N_sf"/>
</dbReference>
<keyword evidence="12" id="KW-0624">Polysaccharide degradation</keyword>
<evidence type="ECO:0000313" key="25">
    <source>
        <dbReference type="Proteomes" id="UP001201980"/>
    </source>
</evidence>
<protein>
    <recommendedName>
        <fullName evidence="18">Beta-glucosidase cel3A</fullName>
        <ecNumber evidence="5">3.2.1.21</ecNumber>
    </recommendedName>
    <alternativeName>
        <fullName evidence="15">Beta-D-glucoside glucohydrolase G</fullName>
    </alternativeName>
    <alternativeName>
        <fullName evidence="19">Beta-D-glucoside glucohydrolase cel3A</fullName>
    </alternativeName>
    <alternativeName>
        <fullName evidence="16">Cellobiase G</fullName>
    </alternativeName>
    <alternativeName>
        <fullName evidence="21">Cellobiase cel3A</fullName>
    </alternativeName>
    <alternativeName>
        <fullName evidence="17">Gentiobiase G</fullName>
    </alternativeName>
    <alternativeName>
        <fullName evidence="20">Gentiobiase cel3A</fullName>
    </alternativeName>
    <alternativeName>
        <fullName evidence="14">Probable beta-glucosidase G</fullName>
    </alternativeName>
</protein>
<dbReference type="InterPro" id="IPR026891">
    <property type="entry name" value="Fn3-like"/>
</dbReference>
<keyword evidence="11" id="KW-0326">Glycosidase</keyword>
<evidence type="ECO:0000256" key="21">
    <source>
        <dbReference type="ARBA" id="ARBA00083611"/>
    </source>
</evidence>
<dbReference type="Pfam" id="PF00933">
    <property type="entry name" value="Glyco_hydro_3"/>
    <property type="match status" value="1"/>
</dbReference>
<evidence type="ECO:0000256" key="11">
    <source>
        <dbReference type="ARBA" id="ARBA00023295"/>
    </source>
</evidence>
<dbReference type="PANTHER" id="PTHR42715:SF12">
    <property type="entry name" value="BETA-GLUCOSIDASE G-RELATED"/>
    <property type="match status" value="1"/>
</dbReference>
<evidence type="ECO:0000256" key="17">
    <source>
        <dbReference type="ARBA" id="ARBA00041808"/>
    </source>
</evidence>
<organism evidence="24 25">
    <name type="scientific">Zalerion maritima</name>
    <dbReference type="NCBI Taxonomy" id="339359"/>
    <lineage>
        <taxon>Eukaryota</taxon>
        <taxon>Fungi</taxon>
        <taxon>Dikarya</taxon>
        <taxon>Ascomycota</taxon>
        <taxon>Pezizomycotina</taxon>
        <taxon>Sordariomycetes</taxon>
        <taxon>Lulworthiomycetidae</taxon>
        <taxon>Lulworthiales</taxon>
        <taxon>Lulworthiaceae</taxon>
        <taxon>Zalerion</taxon>
    </lineage>
</organism>
<sequence length="796" mass="87174">MVHITTALLAIAGLNCFVEAADQAPLSDPTNSAGNHHHYDELDPTDAWDVAYHRASNFVSSLTFEEKIHMVTGDSYAGYCVGNLATQSRANFTGLCMSDGPQAVNRADLISIFPSGVTVAATWDKDLMYRRALLMGSEFRGKGINVHLGPVAGPLGRHALGGRNWEGFSPDPYLTGIAMGLTVQGFQDMGVQTSSKHFIGNEQETQRSMSDGEDKTDAISSNIDDKTLHELYLWPFANAIRAGTTSIMCSYNRINGTYACHNKKLLVDILREELGFRGYVVSDWWATHATVEAANSGLDLEMPGWEARYRRGDPWFGDKLEEAIGAGDVTNMRLDEMIENVMTPYFLLDQDKDDYPTVDDSIAWVRAVTKFGWGSDIGAGLPPMVEARDVRAEHAKFIREMGAAAIVLLKNTDNTLPLQAPKTIGVFGNDAGDPADGMYRDSKVKMGTLDIGGGSGSGRHSNIVTPLDAIQEKAEGLGSRVQYVLNNQLLISGETRMIYPKPDVCLVFTKSWAGEGSDRDSLDLDWDGNKLIASVASWCSNTVVVMHAGGVIAMPWADNPNVTAVLAAHYPGEESGHSIVDILWGTTNPSGKLPFTIPKNPEDYQPPVVRKPQADGNWVSDFDEGPMIDYRHFDKNGIEPLYEFGYGLSYTTFEIGYDTFELDLHVSNAGAASSMPNESLGKKPGGWVDLWTKLATAVVPVTNTGVEAGHTVVQLYMSYPDSEDDQPVKILRGFERVYLEPGQSVDVKFPLLRRDLSVWDVKDQEWRLPYGRFTLMAGFSSRDVAGGSIGMTILEK</sequence>
<gene>
    <name evidence="24" type="ORF">MKZ38_008023</name>
</gene>
<evidence type="ECO:0000256" key="15">
    <source>
        <dbReference type="ARBA" id="ARBA00041276"/>
    </source>
</evidence>
<dbReference type="Gene3D" id="3.40.50.1700">
    <property type="entry name" value="Glycoside hydrolase family 3 C-terminal domain"/>
    <property type="match status" value="1"/>
</dbReference>
<dbReference type="FunFam" id="3.20.20.300:FF:000002">
    <property type="entry name" value="Probable beta-glucosidase"/>
    <property type="match status" value="1"/>
</dbReference>
<dbReference type="GO" id="GO:0009251">
    <property type="term" value="P:glucan catabolic process"/>
    <property type="evidence" value="ECO:0007669"/>
    <property type="project" value="TreeGrafter"/>
</dbReference>
<evidence type="ECO:0000256" key="2">
    <source>
        <dbReference type="ARBA" id="ARBA00004613"/>
    </source>
</evidence>
<dbReference type="GO" id="GO:0005576">
    <property type="term" value="C:extracellular region"/>
    <property type="evidence" value="ECO:0007669"/>
    <property type="project" value="UniProtKB-SubCell"/>
</dbReference>
<dbReference type="PANTHER" id="PTHR42715">
    <property type="entry name" value="BETA-GLUCOSIDASE"/>
    <property type="match status" value="1"/>
</dbReference>
<evidence type="ECO:0000256" key="12">
    <source>
        <dbReference type="ARBA" id="ARBA00023326"/>
    </source>
</evidence>
<dbReference type="InterPro" id="IPR002772">
    <property type="entry name" value="Glyco_hydro_3_C"/>
</dbReference>
<evidence type="ECO:0000256" key="16">
    <source>
        <dbReference type="ARBA" id="ARBA00041601"/>
    </source>
</evidence>
<dbReference type="EMBL" id="JAKWBI020000541">
    <property type="protein sequence ID" value="KAJ2894000.1"/>
    <property type="molecule type" value="Genomic_DNA"/>
</dbReference>
<feature type="chain" id="PRO_5042043513" description="Beta-glucosidase cel3A" evidence="22">
    <location>
        <begin position="21"/>
        <end position="796"/>
    </location>
</feature>
<dbReference type="InterPro" id="IPR017853">
    <property type="entry name" value="GH"/>
</dbReference>
<evidence type="ECO:0000256" key="8">
    <source>
        <dbReference type="ARBA" id="ARBA00022801"/>
    </source>
</evidence>
<evidence type="ECO:0000256" key="6">
    <source>
        <dbReference type="ARBA" id="ARBA00022525"/>
    </source>
</evidence>
<evidence type="ECO:0000256" key="20">
    <source>
        <dbReference type="ARBA" id="ARBA00083231"/>
    </source>
</evidence>
<dbReference type="InterPro" id="IPR050288">
    <property type="entry name" value="Cellulose_deg_GH3"/>
</dbReference>
<dbReference type="Pfam" id="PF01915">
    <property type="entry name" value="Glyco_hydro_3_C"/>
    <property type="match status" value="1"/>
</dbReference>
<evidence type="ECO:0000256" key="22">
    <source>
        <dbReference type="SAM" id="SignalP"/>
    </source>
</evidence>
<comment type="subcellular location">
    <subcellularLocation>
        <location evidence="2">Secreted</location>
    </subcellularLocation>
</comment>
<reference evidence="24" key="1">
    <citation type="submission" date="2022-07" db="EMBL/GenBank/DDBJ databases">
        <title>Draft genome sequence of Zalerion maritima ATCC 34329, a (micro)plastics degrading marine fungus.</title>
        <authorList>
            <person name="Paco A."/>
            <person name="Goncalves M.F.M."/>
            <person name="Rocha-Santos T.A.P."/>
            <person name="Alves A."/>
        </authorList>
    </citation>
    <scope>NUCLEOTIDE SEQUENCE</scope>
    <source>
        <strain evidence="24">ATCC 34329</strain>
    </source>
</reference>
<keyword evidence="6" id="KW-0964">Secreted</keyword>
<dbReference type="Proteomes" id="UP001201980">
    <property type="component" value="Unassembled WGS sequence"/>
</dbReference>
<keyword evidence="7 22" id="KW-0732">Signal</keyword>